<dbReference type="NCBIfam" id="TIGR01560">
    <property type="entry name" value="put_DNA_pack"/>
    <property type="match status" value="1"/>
</dbReference>
<dbReference type="InterPro" id="IPR006450">
    <property type="entry name" value="Phage_HK97_gp6-like"/>
</dbReference>
<evidence type="ECO:0008006" key="3">
    <source>
        <dbReference type="Google" id="ProtNLM"/>
    </source>
</evidence>
<proteinExistence type="predicted"/>
<dbReference type="OrthoDB" id="8452228at2"/>
<dbReference type="AlphaFoldDB" id="A0A285RS16"/>
<protein>
    <recommendedName>
        <fullName evidence="3">Phage gp6-like head-tail connector protein</fullName>
    </recommendedName>
</protein>
<accession>A0A285RS16</accession>
<evidence type="ECO:0000313" key="2">
    <source>
        <dbReference type="Proteomes" id="UP000219331"/>
    </source>
</evidence>
<dbReference type="RefSeq" id="WP_097174114.1">
    <property type="nucleotide sequence ID" value="NZ_OBML01000002.1"/>
</dbReference>
<name>A0A285RS16_9HYPH</name>
<dbReference type="InterPro" id="IPR011738">
    <property type="entry name" value="Phage_CHP"/>
</dbReference>
<dbReference type="STRING" id="538381.GCA_001696535_03152"/>
<dbReference type="NCBIfam" id="TIGR02215">
    <property type="entry name" value="phage_chp_gp8"/>
    <property type="match status" value="1"/>
</dbReference>
<dbReference type="EMBL" id="OBML01000002">
    <property type="protein sequence ID" value="SOB97009.1"/>
    <property type="molecule type" value="Genomic_DNA"/>
</dbReference>
<dbReference type="Gene3D" id="1.10.3230.30">
    <property type="entry name" value="Phage gp6-like head-tail connector protein"/>
    <property type="match status" value="1"/>
</dbReference>
<dbReference type="Proteomes" id="UP000219331">
    <property type="component" value="Unassembled WGS sequence"/>
</dbReference>
<organism evidence="1 2">
    <name type="scientific">Stappia indica</name>
    <dbReference type="NCBI Taxonomy" id="538381"/>
    <lineage>
        <taxon>Bacteria</taxon>
        <taxon>Pseudomonadati</taxon>
        <taxon>Pseudomonadota</taxon>
        <taxon>Alphaproteobacteria</taxon>
        <taxon>Hyphomicrobiales</taxon>
        <taxon>Stappiaceae</taxon>
        <taxon>Stappia</taxon>
    </lineage>
</organism>
<evidence type="ECO:0000313" key="1">
    <source>
        <dbReference type="EMBL" id="SOB97009.1"/>
    </source>
</evidence>
<reference evidence="1 2" key="1">
    <citation type="submission" date="2017-08" db="EMBL/GenBank/DDBJ databases">
        <authorList>
            <person name="de Groot N.N."/>
        </authorList>
    </citation>
    <scope>NUCLEOTIDE SEQUENCE [LARGE SCALE GENOMIC DNA]</scope>
    <source>
        <strain evidence="1 2">USBA 352</strain>
    </source>
</reference>
<gene>
    <name evidence="1" type="ORF">SAMN05421512_102369</name>
</gene>
<dbReference type="CDD" id="cd08054">
    <property type="entry name" value="gp6"/>
    <property type="match status" value="1"/>
</dbReference>
<dbReference type="Pfam" id="PF05135">
    <property type="entry name" value="Phage_connect_1"/>
    <property type="match status" value="1"/>
</dbReference>
<dbReference type="InterPro" id="IPR021146">
    <property type="entry name" value="Phage_gp6-like_head-tail"/>
</dbReference>
<sequence>MTAIVTTPPAVEPVTLEEARAQLRVTTSEEDALLGRLIAAARGQIELATRRALITQGWRLYLDAWPSGRVVRLPVAPVASVEAVTVYDGDGLPVALDPGDYRLEAATSPPRLKVATGAPAGLKGFNGIEIDFTAGYGAETGAVPGPLRQAVLLLVAHWFEHREPGLDPAALGLPPAVASLAGSYRMLRL</sequence>
<keyword evidence="2" id="KW-1185">Reference proteome</keyword>